<sequence>MTHILVTGASGRLGGAAVRSLLSFHPAEELHALVRTAAAADRLGRIGVDARIADYAHPARLAEAFRGIDRLLFVSSPVLDPDERLRQHRAVLAAAASIDHVVYTSVHGAEHDAAHAATEAALRERGGATVLRNGFYTEPFVQAAVEQARSGWIASATASRPLATASIADLAEAAARVVAAPPREELLELRGRAWTYRELADVLSGLLGHPVEHRDVPVADAGPFGPLHAAAAAGALAHETDDLRRTLGREPRGIGDVAGSVVGEIDGWITDDASGS</sequence>
<dbReference type="InterPro" id="IPR008030">
    <property type="entry name" value="NmrA-like"/>
</dbReference>
<dbReference type="Gene3D" id="3.40.50.720">
    <property type="entry name" value="NAD(P)-binding Rossmann-like Domain"/>
    <property type="match status" value="1"/>
</dbReference>
<reference evidence="2" key="1">
    <citation type="submission" date="2024-05" db="EMBL/GenBank/DDBJ databases">
        <title>The Natural Products Discovery Center: Release of the First 8490 Sequenced Strains for Exploring Actinobacteria Biosynthetic Diversity.</title>
        <authorList>
            <person name="Kalkreuter E."/>
            <person name="Kautsar S.A."/>
            <person name="Yang D."/>
            <person name="Bader C.D."/>
            <person name="Teijaro C.N."/>
            <person name="Fluegel L."/>
            <person name="Davis C.M."/>
            <person name="Simpson J.R."/>
            <person name="Lauterbach L."/>
            <person name="Steele A.D."/>
            <person name="Gui C."/>
            <person name="Meng S."/>
            <person name="Li G."/>
            <person name="Viehrig K."/>
            <person name="Ye F."/>
            <person name="Su P."/>
            <person name="Kiefer A.F."/>
            <person name="Nichols A."/>
            <person name="Cepeda A.J."/>
            <person name="Yan W."/>
            <person name="Fan B."/>
            <person name="Jiang Y."/>
            <person name="Adhikari A."/>
            <person name="Zheng C.-J."/>
            <person name="Schuster L."/>
            <person name="Cowan T.M."/>
            <person name="Smanski M.J."/>
            <person name="Chevrette M.G."/>
            <person name="de Carvalho L.P.S."/>
            <person name="Shen B."/>
        </authorList>
    </citation>
    <scope>NUCLEOTIDE SEQUENCE</scope>
    <source>
        <strain evidence="2">NPDC080035</strain>
    </source>
</reference>
<dbReference type="InterPro" id="IPR036291">
    <property type="entry name" value="NAD(P)-bd_dom_sf"/>
</dbReference>
<dbReference type="PANTHER" id="PTHR47129:SF1">
    <property type="entry name" value="NMRA-LIKE DOMAIN-CONTAINING PROTEIN"/>
    <property type="match status" value="1"/>
</dbReference>
<accession>A0AAU7GCH9</accession>
<dbReference type="Pfam" id="PF05368">
    <property type="entry name" value="NmrA"/>
    <property type="match status" value="1"/>
</dbReference>
<organism evidence="2">
    <name type="scientific">Leifsonia sp. NPDC080035</name>
    <dbReference type="NCBI Taxonomy" id="3143936"/>
    <lineage>
        <taxon>Bacteria</taxon>
        <taxon>Bacillati</taxon>
        <taxon>Actinomycetota</taxon>
        <taxon>Actinomycetes</taxon>
        <taxon>Micrococcales</taxon>
        <taxon>Microbacteriaceae</taxon>
        <taxon>Leifsonia</taxon>
    </lineage>
</organism>
<dbReference type="Gene3D" id="3.90.25.10">
    <property type="entry name" value="UDP-galactose 4-epimerase, domain 1"/>
    <property type="match status" value="1"/>
</dbReference>
<dbReference type="RefSeq" id="WP_348788843.1">
    <property type="nucleotide sequence ID" value="NZ_CP157390.1"/>
</dbReference>
<evidence type="ECO:0000313" key="2">
    <source>
        <dbReference type="EMBL" id="XBM48922.1"/>
    </source>
</evidence>
<feature type="domain" description="NmrA-like" evidence="1">
    <location>
        <begin position="3"/>
        <end position="218"/>
    </location>
</feature>
<dbReference type="InterPro" id="IPR052718">
    <property type="entry name" value="NmrA-type_oxidoreductase"/>
</dbReference>
<protein>
    <submittedName>
        <fullName evidence="2">NAD(P)H-binding protein</fullName>
    </submittedName>
</protein>
<evidence type="ECO:0000259" key="1">
    <source>
        <dbReference type="Pfam" id="PF05368"/>
    </source>
</evidence>
<gene>
    <name evidence="2" type="ORF">AAME72_03445</name>
</gene>
<dbReference type="EMBL" id="CP157390">
    <property type="protein sequence ID" value="XBM48922.1"/>
    <property type="molecule type" value="Genomic_DNA"/>
</dbReference>
<dbReference type="PANTHER" id="PTHR47129">
    <property type="entry name" value="QUINONE OXIDOREDUCTASE 2"/>
    <property type="match status" value="1"/>
</dbReference>
<dbReference type="AlphaFoldDB" id="A0AAU7GCH9"/>
<name>A0AAU7GCH9_9MICO</name>
<proteinExistence type="predicted"/>
<dbReference type="SUPFAM" id="SSF51735">
    <property type="entry name" value="NAD(P)-binding Rossmann-fold domains"/>
    <property type="match status" value="1"/>
</dbReference>